<gene>
    <name evidence="9" type="ORF">MN116_001365</name>
</gene>
<accession>A0AAE1ZLF1</accession>
<dbReference type="GO" id="GO:0030672">
    <property type="term" value="C:synaptic vesicle membrane"/>
    <property type="evidence" value="ECO:0007669"/>
    <property type="project" value="TreeGrafter"/>
</dbReference>
<comment type="subcellular location">
    <subcellularLocation>
        <location evidence="1">Membrane</location>
        <topology evidence="1">Multi-pass membrane protein</topology>
    </subcellularLocation>
</comment>
<dbReference type="AlphaFoldDB" id="A0AAE1ZLF1"/>
<feature type="transmembrane region" description="Helical" evidence="7">
    <location>
        <begin position="142"/>
        <end position="162"/>
    </location>
</feature>
<dbReference type="PANTHER" id="PTHR10838:SF20">
    <property type="entry name" value="SYNAPTOGYRIN"/>
    <property type="match status" value="1"/>
</dbReference>
<evidence type="ECO:0000313" key="10">
    <source>
        <dbReference type="Proteomes" id="UP001292079"/>
    </source>
</evidence>
<keyword evidence="4 7" id="KW-1133">Transmembrane helix</keyword>
<evidence type="ECO:0000256" key="6">
    <source>
        <dbReference type="PROSITE-ProRule" id="PRU00581"/>
    </source>
</evidence>
<evidence type="ECO:0000256" key="3">
    <source>
        <dbReference type="ARBA" id="ARBA00022692"/>
    </source>
</evidence>
<keyword evidence="3 6" id="KW-0812">Transmembrane</keyword>
<keyword evidence="10" id="KW-1185">Reference proteome</keyword>
<evidence type="ECO:0000313" key="9">
    <source>
        <dbReference type="EMBL" id="KAK4476148.1"/>
    </source>
</evidence>
<feature type="transmembrane region" description="Helical" evidence="7">
    <location>
        <begin position="101"/>
        <end position="122"/>
    </location>
</feature>
<organism evidence="9 10">
    <name type="scientific">Schistosoma mekongi</name>
    <name type="common">Parasitic worm</name>
    <dbReference type="NCBI Taxonomy" id="38744"/>
    <lineage>
        <taxon>Eukaryota</taxon>
        <taxon>Metazoa</taxon>
        <taxon>Spiralia</taxon>
        <taxon>Lophotrochozoa</taxon>
        <taxon>Platyhelminthes</taxon>
        <taxon>Trematoda</taxon>
        <taxon>Digenea</taxon>
        <taxon>Strigeidida</taxon>
        <taxon>Schistosomatoidea</taxon>
        <taxon>Schistosomatidae</taxon>
        <taxon>Schistosoma</taxon>
    </lineage>
</organism>
<dbReference type="GO" id="GO:0031594">
    <property type="term" value="C:neuromuscular junction"/>
    <property type="evidence" value="ECO:0007669"/>
    <property type="project" value="TreeGrafter"/>
</dbReference>
<evidence type="ECO:0000256" key="5">
    <source>
        <dbReference type="ARBA" id="ARBA00023136"/>
    </source>
</evidence>
<reference evidence="9" key="1">
    <citation type="submission" date="2022-04" db="EMBL/GenBank/DDBJ databases">
        <authorList>
            <person name="Xu L."/>
            <person name="Lv Z."/>
        </authorList>
    </citation>
    <scope>NUCLEOTIDE SEQUENCE</scope>
    <source>
        <strain evidence="9">LV_2022a</strain>
    </source>
</reference>
<name>A0AAE1ZLF1_SCHME</name>
<dbReference type="InterPro" id="IPR008253">
    <property type="entry name" value="Marvel"/>
</dbReference>
<comment type="similarity">
    <text evidence="2">Belongs to the synaptogyrin family.</text>
</comment>
<dbReference type="EMBL" id="JALJAT010000001">
    <property type="protein sequence ID" value="KAK4476148.1"/>
    <property type="molecule type" value="Genomic_DNA"/>
</dbReference>
<evidence type="ECO:0000256" key="1">
    <source>
        <dbReference type="ARBA" id="ARBA00004141"/>
    </source>
</evidence>
<proteinExistence type="inferred from homology"/>
<dbReference type="Pfam" id="PF01284">
    <property type="entry name" value="MARVEL"/>
    <property type="match status" value="1"/>
</dbReference>
<feature type="transmembrane region" description="Helical" evidence="7">
    <location>
        <begin position="61"/>
        <end position="80"/>
    </location>
</feature>
<feature type="domain" description="MARVEL" evidence="8">
    <location>
        <begin position="18"/>
        <end position="166"/>
    </location>
</feature>
<comment type="caution">
    <text evidence="9">The sequence shown here is derived from an EMBL/GenBank/DDBJ whole genome shotgun (WGS) entry which is preliminary data.</text>
</comment>
<evidence type="ECO:0000256" key="7">
    <source>
        <dbReference type="SAM" id="Phobius"/>
    </source>
</evidence>
<dbReference type="Proteomes" id="UP001292079">
    <property type="component" value="Unassembled WGS sequence"/>
</dbReference>
<dbReference type="PROSITE" id="PS51225">
    <property type="entry name" value="MARVEL"/>
    <property type="match status" value="1"/>
</dbReference>
<protein>
    <recommendedName>
        <fullName evidence="8">MARVEL domain-containing protein</fullName>
    </recommendedName>
</protein>
<evidence type="ECO:0000259" key="8">
    <source>
        <dbReference type="PROSITE" id="PS51225"/>
    </source>
</evidence>
<dbReference type="PANTHER" id="PTHR10838">
    <property type="entry name" value="SYNAPTOGYRIN"/>
    <property type="match status" value="1"/>
</dbReference>
<evidence type="ECO:0000256" key="2">
    <source>
        <dbReference type="ARBA" id="ARBA00010252"/>
    </source>
</evidence>
<feature type="transmembrane region" description="Helical" evidence="7">
    <location>
        <begin position="24"/>
        <end position="49"/>
    </location>
</feature>
<evidence type="ECO:0000256" key="4">
    <source>
        <dbReference type="ARBA" id="ARBA00022989"/>
    </source>
</evidence>
<dbReference type="InterPro" id="IPR016579">
    <property type="entry name" value="Synaptogyrin"/>
</dbReference>
<keyword evidence="5 6" id="KW-0472">Membrane</keyword>
<reference evidence="9" key="2">
    <citation type="journal article" date="2023" name="Infect Dis Poverty">
        <title>Chromosome-scale genome of the human blood fluke Schistosoma mekongi and its implications for public health.</title>
        <authorList>
            <person name="Zhou M."/>
            <person name="Xu L."/>
            <person name="Xu D."/>
            <person name="Chen W."/>
            <person name="Khan J."/>
            <person name="Hu Y."/>
            <person name="Huang H."/>
            <person name="Wei H."/>
            <person name="Zhang Y."/>
            <person name="Chusongsang P."/>
            <person name="Tanasarnprasert K."/>
            <person name="Hu X."/>
            <person name="Limpanont Y."/>
            <person name="Lv Z."/>
        </authorList>
    </citation>
    <scope>NUCLEOTIDE SEQUENCE</scope>
    <source>
        <strain evidence="9">LV_2022a</strain>
    </source>
</reference>
<sequence>MFPVDWMYKTARLELVHYIQKPQVLLRLVTVVLSVVLIAVVHNGCYIYGKCLFSEDQASCGYSLFLSSSSIILCLFYLWFDLITDNISNIVMRTRIVKVDVILTGIWAFLWLIAFCLLCNRWKNTNQDFLSQNIVSPDGPRAAIAVTFFGMFILIILGFFTFKFYKSTEIQSSNFTYGETDNLPRYHGFAGDSDMLDASKPGAFDPDAPTRHSNIDYKVGDFRSGLGGVYVGDTIGGYQP</sequence>